<organism evidence="2 3">
    <name type="scientific">Pantoea stewartii</name>
    <dbReference type="NCBI Taxonomy" id="66269"/>
    <lineage>
        <taxon>Bacteria</taxon>
        <taxon>Pseudomonadati</taxon>
        <taxon>Pseudomonadota</taxon>
        <taxon>Gammaproteobacteria</taxon>
        <taxon>Enterobacterales</taxon>
        <taxon>Erwiniaceae</taxon>
        <taxon>Pantoea</taxon>
    </lineage>
</organism>
<gene>
    <name evidence="2" type="ORF">RSA13_00925</name>
</gene>
<dbReference type="EMBL" id="LDSI01000002">
    <property type="protein sequence ID" value="KTT01016.1"/>
    <property type="molecule type" value="Genomic_DNA"/>
</dbReference>
<dbReference type="AlphaFoldDB" id="A0AB34VKV7"/>
<dbReference type="Proteomes" id="UP000072520">
    <property type="component" value="Unassembled WGS sequence"/>
</dbReference>
<accession>A0AB34VKV7</accession>
<reference evidence="2 3" key="1">
    <citation type="journal article" date="2016" name="Front. Microbiol.">
        <title>Genomic Resource of Rice Seed Associated Bacteria.</title>
        <authorList>
            <person name="Midha S."/>
            <person name="Bansal K."/>
            <person name="Sharma S."/>
            <person name="Kumar N."/>
            <person name="Patil P.P."/>
            <person name="Chaudhry V."/>
            <person name="Patil P.B."/>
        </authorList>
    </citation>
    <scope>NUCLEOTIDE SEQUENCE [LARGE SCALE GENOMIC DNA]</scope>
    <source>
        <strain evidence="2 3">RSA13</strain>
    </source>
</reference>
<protein>
    <submittedName>
        <fullName evidence="2">Uncharacterized protein</fullName>
    </submittedName>
</protein>
<proteinExistence type="predicted"/>
<sequence>MPAVTRFSGGSDVKFREFDEAHPSFPKPGAGDKPAPLKLKSRASSVSRSRDCQCSATGTFITT</sequence>
<evidence type="ECO:0000313" key="2">
    <source>
        <dbReference type="EMBL" id="KTT01016.1"/>
    </source>
</evidence>
<evidence type="ECO:0000313" key="3">
    <source>
        <dbReference type="Proteomes" id="UP000072520"/>
    </source>
</evidence>
<evidence type="ECO:0000256" key="1">
    <source>
        <dbReference type="SAM" id="MobiDB-lite"/>
    </source>
</evidence>
<name>A0AB34VKV7_9GAMM</name>
<comment type="caution">
    <text evidence="2">The sequence shown here is derived from an EMBL/GenBank/DDBJ whole genome shotgun (WGS) entry which is preliminary data.</text>
</comment>
<feature type="region of interest" description="Disordered" evidence="1">
    <location>
        <begin position="20"/>
        <end position="44"/>
    </location>
</feature>